<dbReference type="GeneID" id="63733535"/>
<dbReference type="EMBL" id="KV878125">
    <property type="protein sequence ID" value="OJI96724.1"/>
    <property type="molecule type" value="Genomic_DNA"/>
</dbReference>
<dbReference type="VEuPathDB" id="FungiDB:ASPVEDRAFT_872640"/>
<sequence length="122" mass="13693">MRVVMDEAFGRARSYYKDLLGHVIEDIPTNNSGGSDGERYAFDPRGAPAVLYSGMYADNADYTEKEKAVNLARMLTDTVAVNYLWGTEKVYIAKLTVPVGDTNPCDAYHSFEDLWVSISYYN</sequence>
<gene>
    <name evidence="1" type="ORF">ASPVEDRAFT_872640</name>
</gene>
<protein>
    <submittedName>
        <fullName evidence="1">Uncharacterized protein</fullName>
    </submittedName>
</protein>
<accession>A0A1L9P5K3</accession>
<organism evidence="1 2">
    <name type="scientific">Aspergillus versicolor CBS 583.65</name>
    <dbReference type="NCBI Taxonomy" id="1036611"/>
    <lineage>
        <taxon>Eukaryota</taxon>
        <taxon>Fungi</taxon>
        <taxon>Dikarya</taxon>
        <taxon>Ascomycota</taxon>
        <taxon>Pezizomycotina</taxon>
        <taxon>Eurotiomycetes</taxon>
        <taxon>Eurotiomycetidae</taxon>
        <taxon>Eurotiales</taxon>
        <taxon>Aspergillaceae</taxon>
        <taxon>Aspergillus</taxon>
        <taxon>Aspergillus subgen. Nidulantes</taxon>
    </lineage>
</organism>
<evidence type="ECO:0000313" key="1">
    <source>
        <dbReference type="EMBL" id="OJI96724.1"/>
    </source>
</evidence>
<evidence type="ECO:0000313" key="2">
    <source>
        <dbReference type="Proteomes" id="UP000184073"/>
    </source>
</evidence>
<dbReference type="Proteomes" id="UP000184073">
    <property type="component" value="Unassembled WGS sequence"/>
</dbReference>
<reference evidence="2" key="1">
    <citation type="journal article" date="2017" name="Genome Biol.">
        <title>Comparative genomics reveals high biological diversity and specific adaptations in the industrially and medically important fungal genus Aspergillus.</title>
        <authorList>
            <person name="de Vries R.P."/>
            <person name="Riley R."/>
            <person name="Wiebenga A."/>
            <person name="Aguilar-Osorio G."/>
            <person name="Amillis S."/>
            <person name="Uchima C.A."/>
            <person name="Anderluh G."/>
            <person name="Asadollahi M."/>
            <person name="Askin M."/>
            <person name="Barry K."/>
            <person name="Battaglia E."/>
            <person name="Bayram O."/>
            <person name="Benocci T."/>
            <person name="Braus-Stromeyer S.A."/>
            <person name="Caldana C."/>
            <person name="Canovas D."/>
            <person name="Cerqueira G.C."/>
            <person name="Chen F."/>
            <person name="Chen W."/>
            <person name="Choi C."/>
            <person name="Clum A."/>
            <person name="Dos Santos R.A."/>
            <person name="Damasio A.R."/>
            <person name="Diallinas G."/>
            <person name="Emri T."/>
            <person name="Fekete E."/>
            <person name="Flipphi M."/>
            <person name="Freyberg S."/>
            <person name="Gallo A."/>
            <person name="Gournas C."/>
            <person name="Habgood R."/>
            <person name="Hainaut M."/>
            <person name="Harispe M.L."/>
            <person name="Henrissat B."/>
            <person name="Hilden K.S."/>
            <person name="Hope R."/>
            <person name="Hossain A."/>
            <person name="Karabika E."/>
            <person name="Karaffa L."/>
            <person name="Karanyi Z."/>
            <person name="Krasevec N."/>
            <person name="Kuo A."/>
            <person name="Kusch H."/>
            <person name="LaButti K."/>
            <person name="Lagendijk E.L."/>
            <person name="Lapidus A."/>
            <person name="Levasseur A."/>
            <person name="Lindquist E."/>
            <person name="Lipzen A."/>
            <person name="Logrieco A.F."/>
            <person name="MacCabe A."/>
            <person name="Maekelae M.R."/>
            <person name="Malavazi I."/>
            <person name="Melin P."/>
            <person name="Meyer V."/>
            <person name="Mielnichuk N."/>
            <person name="Miskei M."/>
            <person name="Molnar A.P."/>
            <person name="Mule G."/>
            <person name="Ngan C.Y."/>
            <person name="Orejas M."/>
            <person name="Orosz E."/>
            <person name="Ouedraogo J.P."/>
            <person name="Overkamp K.M."/>
            <person name="Park H.-S."/>
            <person name="Perrone G."/>
            <person name="Piumi F."/>
            <person name="Punt P.J."/>
            <person name="Ram A.F."/>
            <person name="Ramon A."/>
            <person name="Rauscher S."/>
            <person name="Record E."/>
            <person name="Riano-Pachon D.M."/>
            <person name="Robert V."/>
            <person name="Roehrig J."/>
            <person name="Ruller R."/>
            <person name="Salamov A."/>
            <person name="Salih N.S."/>
            <person name="Samson R.A."/>
            <person name="Sandor E."/>
            <person name="Sanguinetti M."/>
            <person name="Schuetze T."/>
            <person name="Sepcic K."/>
            <person name="Shelest E."/>
            <person name="Sherlock G."/>
            <person name="Sophianopoulou V."/>
            <person name="Squina F.M."/>
            <person name="Sun H."/>
            <person name="Susca A."/>
            <person name="Todd R.B."/>
            <person name="Tsang A."/>
            <person name="Unkles S.E."/>
            <person name="van de Wiele N."/>
            <person name="van Rossen-Uffink D."/>
            <person name="Oliveira J.V."/>
            <person name="Vesth T.C."/>
            <person name="Visser J."/>
            <person name="Yu J.-H."/>
            <person name="Zhou M."/>
            <person name="Andersen M.R."/>
            <person name="Archer D.B."/>
            <person name="Baker S.E."/>
            <person name="Benoit I."/>
            <person name="Brakhage A.A."/>
            <person name="Braus G.H."/>
            <person name="Fischer R."/>
            <person name="Frisvad J.C."/>
            <person name="Goldman G.H."/>
            <person name="Houbraken J."/>
            <person name="Oakley B."/>
            <person name="Pocsi I."/>
            <person name="Scazzocchio C."/>
            <person name="Seiboth B."/>
            <person name="vanKuyk P.A."/>
            <person name="Wortman J."/>
            <person name="Dyer P.S."/>
            <person name="Grigoriev I.V."/>
        </authorList>
    </citation>
    <scope>NUCLEOTIDE SEQUENCE [LARGE SCALE GENOMIC DNA]</scope>
    <source>
        <strain evidence="2">CBS 583.65</strain>
    </source>
</reference>
<dbReference type="AlphaFoldDB" id="A0A1L9P5K3"/>
<name>A0A1L9P5K3_ASPVE</name>
<dbReference type="RefSeq" id="XP_040662487.1">
    <property type="nucleotide sequence ID" value="XM_040818024.1"/>
</dbReference>
<proteinExistence type="predicted"/>
<keyword evidence="2" id="KW-1185">Reference proteome</keyword>